<dbReference type="PANTHER" id="PTHR44591:SF3">
    <property type="entry name" value="RESPONSE REGULATORY DOMAIN-CONTAINING PROTEIN"/>
    <property type="match status" value="1"/>
</dbReference>
<evidence type="ECO:0000313" key="5">
    <source>
        <dbReference type="Proteomes" id="UP001597237"/>
    </source>
</evidence>
<evidence type="ECO:0000256" key="1">
    <source>
        <dbReference type="ARBA" id="ARBA00022553"/>
    </source>
</evidence>
<name>A0ABW4MZ37_9CAUL</name>
<dbReference type="RefSeq" id="WP_377284238.1">
    <property type="nucleotide sequence ID" value="NZ_JBHRSI010000015.1"/>
</dbReference>
<dbReference type="SMART" id="SM00448">
    <property type="entry name" value="REC"/>
    <property type="match status" value="1"/>
</dbReference>
<organism evidence="4 5">
    <name type="scientific">Phenylobacterium terrae</name>
    <dbReference type="NCBI Taxonomy" id="2665495"/>
    <lineage>
        <taxon>Bacteria</taxon>
        <taxon>Pseudomonadati</taxon>
        <taxon>Pseudomonadota</taxon>
        <taxon>Alphaproteobacteria</taxon>
        <taxon>Caulobacterales</taxon>
        <taxon>Caulobacteraceae</taxon>
        <taxon>Phenylobacterium</taxon>
    </lineage>
</organism>
<dbReference type="PROSITE" id="PS50110">
    <property type="entry name" value="RESPONSE_REGULATORY"/>
    <property type="match status" value="1"/>
</dbReference>
<sequence length="154" mass="17352">MLHDVRILIVDDHRNMRTLIKAALYGLGFSKLFEAADGRHALEVMSEARPDLVITDFKMPEMNGLDFVTELRRDAANPFTEVPVIMLTGHTDLHVVRACLRAGVNEFLAKPFTAQALLDRIRRCAEEDRPFIRSAAYTGPWPRMSQVEGLSEAS</sequence>
<proteinExistence type="predicted"/>
<dbReference type="PANTHER" id="PTHR44591">
    <property type="entry name" value="STRESS RESPONSE REGULATOR PROTEIN 1"/>
    <property type="match status" value="1"/>
</dbReference>
<comment type="caution">
    <text evidence="4">The sequence shown here is derived from an EMBL/GenBank/DDBJ whole genome shotgun (WGS) entry which is preliminary data.</text>
</comment>
<reference evidence="5" key="1">
    <citation type="journal article" date="2019" name="Int. J. Syst. Evol. Microbiol.">
        <title>The Global Catalogue of Microorganisms (GCM) 10K type strain sequencing project: providing services to taxonomists for standard genome sequencing and annotation.</title>
        <authorList>
            <consortium name="The Broad Institute Genomics Platform"/>
            <consortium name="The Broad Institute Genome Sequencing Center for Infectious Disease"/>
            <person name="Wu L."/>
            <person name="Ma J."/>
        </authorList>
    </citation>
    <scope>NUCLEOTIDE SEQUENCE [LARGE SCALE GENOMIC DNA]</scope>
    <source>
        <strain evidence="5">DFY28</strain>
    </source>
</reference>
<evidence type="ECO:0000313" key="4">
    <source>
        <dbReference type="EMBL" id="MFD1783090.1"/>
    </source>
</evidence>
<accession>A0ABW4MZ37</accession>
<feature type="modified residue" description="4-aspartylphosphate" evidence="2">
    <location>
        <position position="56"/>
    </location>
</feature>
<gene>
    <name evidence="4" type="ORF">ACFSC0_06765</name>
</gene>
<dbReference type="SUPFAM" id="SSF52172">
    <property type="entry name" value="CheY-like"/>
    <property type="match status" value="1"/>
</dbReference>
<evidence type="ECO:0000259" key="3">
    <source>
        <dbReference type="PROSITE" id="PS50110"/>
    </source>
</evidence>
<dbReference type="Pfam" id="PF00072">
    <property type="entry name" value="Response_reg"/>
    <property type="match status" value="1"/>
</dbReference>
<keyword evidence="5" id="KW-1185">Reference proteome</keyword>
<dbReference type="Proteomes" id="UP001597237">
    <property type="component" value="Unassembled WGS sequence"/>
</dbReference>
<keyword evidence="1 2" id="KW-0597">Phosphoprotein</keyword>
<dbReference type="InterPro" id="IPR050595">
    <property type="entry name" value="Bact_response_regulator"/>
</dbReference>
<dbReference type="EMBL" id="JBHUEY010000001">
    <property type="protein sequence ID" value="MFD1783090.1"/>
    <property type="molecule type" value="Genomic_DNA"/>
</dbReference>
<evidence type="ECO:0000256" key="2">
    <source>
        <dbReference type="PROSITE-ProRule" id="PRU00169"/>
    </source>
</evidence>
<dbReference type="InterPro" id="IPR011006">
    <property type="entry name" value="CheY-like_superfamily"/>
</dbReference>
<dbReference type="Gene3D" id="3.40.50.2300">
    <property type="match status" value="1"/>
</dbReference>
<protein>
    <submittedName>
        <fullName evidence="4">Response regulator</fullName>
    </submittedName>
</protein>
<feature type="domain" description="Response regulatory" evidence="3">
    <location>
        <begin position="6"/>
        <end position="125"/>
    </location>
</feature>
<dbReference type="InterPro" id="IPR001789">
    <property type="entry name" value="Sig_transdc_resp-reg_receiver"/>
</dbReference>